<reference evidence="2 3" key="1">
    <citation type="journal article" date="2011" name="Proc. Natl. Acad. Sci. U.S.A.">
        <title>Evolutionary erosion of yeast sex chromosomes by mating-type switching accidents.</title>
        <authorList>
            <person name="Gordon J.L."/>
            <person name="Armisen D."/>
            <person name="Proux-Wera E."/>
            <person name="Oheigeartaigh S.S."/>
            <person name="Byrne K.P."/>
            <person name="Wolfe K.H."/>
        </authorList>
    </citation>
    <scope>NUCLEOTIDE SEQUENCE [LARGE SCALE GENOMIC DNA]</scope>
    <source>
        <strain evidence="3">ATCC 10662 / CBS 1146 / NBRC 0425 / NCYC 2629 / NRRL Y-866</strain>
    </source>
</reference>
<feature type="region of interest" description="Disordered" evidence="1">
    <location>
        <begin position="155"/>
        <end position="182"/>
    </location>
</feature>
<evidence type="ECO:0000313" key="3">
    <source>
        <dbReference type="Proteomes" id="UP000005627"/>
    </source>
</evidence>
<feature type="region of interest" description="Disordered" evidence="1">
    <location>
        <begin position="382"/>
        <end position="435"/>
    </location>
</feature>
<feature type="compositionally biased region" description="Polar residues" evidence="1">
    <location>
        <begin position="401"/>
        <end position="419"/>
    </location>
</feature>
<feature type="compositionally biased region" description="Polar residues" evidence="1">
    <location>
        <begin position="275"/>
        <end position="289"/>
    </location>
</feature>
<evidence type="ECO:0000313" key="2">
    <source>
        <dbReference type="EMBL" id="CCE93285.1"/>
    </source>
</evidence>
<feature type="compositionally biased region" description="Polar residues" evidence="1">
    <location>
        <begin position="161"/>
        <end position="182"/>
    </location>
</feature>
<feature type="region of interest" description="Disordered" evidence="1">
    <location>
        <begin position="44"/>
        <end position="140"/>
    </location>
</feature>
<name>G8ZXE1_TORDE</name>
<dbReference type="GeneID" id="11501880"/>
<dbReference type="HOGENOM" id="CLU_630355_0_0_1"/>
<proteinExistence type="predicted"/>
<feature type="compositionally biased region" description="Polar residues" evidence="1">
    <location>
        <begin position="382"/>
        <end position="394"/>
    </location>
</feature>
<keyword evidence="3" id="KW-1185">Reference proteome</keyword>
<dbReference type="KEGG" id="tdl:TDEL_0F04740"/>
<dbReference type="RefSeq" id="XP_003682496.1">
    <property type="nucleotide sequence ID" value="XM_003682448.1"/>
</dbReference>
<accession>G8ZXE1</accession>
<dbReference type="Proteomes" id="UP000005627">
    <property type="component" value="Chromosome 6"/>
</dbReference>
<gene>
    <name evidence="2" type="primary">TDEL0F04740</name>
    <name evidence="2" type="ORF">TDEL_0F04740</name>
</gene>
<dbReference type="InParanoid" id="G8ZXE1"/>
<sequence length="435" mass="48481">MVLSFDEYKTEAQKLLEFAKSIERSFKADDVEVKDIVLKSTTEKARYSGQAGVDKAQESKDNPNNIRNQRINPLENEEQLRVEAGPDSSTRQENKSENPLIPCADFKVTERKSQSSVSNFNSSPNGNGRTDDSYDPMASTSTSTAVTYKKTAKADVEDQHISSSDSQSELNHQTNVNHSIPGNTDQAVALKMTSIPWNGMRDTHANFYPSGTPPLREEAAHILPQEGFGSNGRMPQDRKFNRGHMHEKNLVESAQRSTSLVKTLLGEDPSPPSMIRNSIPYSGAYSSDARNPPPSYQTSSRYQEEELLQPETHRMPQDSNPQGYLKMPDNYGNHMLLPSGYSSSYPPINYPLSSNGRSYIPPTIIGNTQYNGRFQTDASITPQQSSANFPSKQGTALPVPTVQNRNLPDLQPYNQNSSNDKSRSKRWKKETPGKR</sequence>
<feature type="compositionally biased region" description="Low complexity" evidence="1">
    <location>
        <begin position="114"/>
        <end position="127"/>
    </location>
</feature>
<feature type="region of interest" description="Disordered" evidence="1">
    <location>
        <begin position="264"/>
        <end position="304"/>
    </location>
</feature>
<feature type="compositionally biased region" description="Low complexity" evidence="1">
    <location>
        <begin position="62"/>
        <end position="73"/>
    </location>
</feature>
<protein>
    <submittedName>
        <fullName evidence="2">Uncharacterized protein</fullName>
    </submittedName>
</protein>
<dbReference type="EMBL" id="HE616747">
    <property type="protein sequence ID" value="CCE93285.1"/>
    <property type="molecule type" value="Genomic_DNA"/>
</dbReference>
<evidence type="ECO:0000256" key="1">
    <source>
        <dbReference type="SAM" id="MobiDB-lite"/>
    </source>
</evidence>
<dbReference type="AlphaFoldDB" id="G8ZXE1"/>
<organism evidence="2 3">
    <name type="scientific">Torulaspora delbrueckii</name>
    <name type="common">Yeast</name>
    <name type="synonym">Candida colliculosa</name>
    <dbReference type="NCBI Taxonomy" id="4950"/>
    <lineage>
        <taxon>Eukaryota</taxon>
        <taxon>Fungi</taxon>
        <taxon>Dikarya</taxon>
        <taxon>Ascomycota</taxon>
        <taxon>Saccharomycotina</taxon>
        <taxon>Saccharomycetes</taxon>
        <taxon>Saccharomycetales</taxon>
        <taxon>Saccharomycetaceae</taxon>
        <taxon>Torulaspora</taxon>
    </lineage>
</organism>